<evidence type="ECO:0008006" key="4">
    <source>
        <dbReference type="Google" id="ProtNLM"/>
    </source>
</evidence>
<evidence type="ECO:0000313" key="2">
    <source>
        <dbReference type="EMBL" id="SCG45129.1"/>
    </source>
</evidence>
<organism evidence="2 3">
    <name type="scientific">Micromonospora siamensis</name>
    <dbReference type="NCBI Taxonomy" id="299152"/>
    <lineage>
        <taxon>Bacteria</taxon>
        <taxon>Bacillati</taxon>
        <taxon>Actinomycetota</taxon>
        <taxon>Actinomycetes</taxon>
        <taxon>Micromonosporales</taxon>
        <taxon>Micromonosporaceae</taxon>
        <taxon>Micromonospora</taxon>
    </lineage>
</organism>
<protein>
    <recommendedName>
        <fullName evidence="4">Glycosyl transferase family 2</fullName>
    </recommendedName>
</protein>
<reference evidence="2 3" key="1">
    <citation type="submission" date="2016-06" db="EMBL/GenBank/DDBJ databases">
        <authorList>
            <person name="Kjaerup R.B."/>
            <person name="Dalgaard T.S."/>
            <person name="Juul-Madsen H.R."/>
        </authorList>
    </citation>
    <scope>NUCLEOTIDE SEQUENCE [LARGE SCALE GENOMIC DNA]</scope>
    <source>
        <strain evidence="2 3">DSM 45097</strain>
    </source>
</reference>
<evidence type="ECO:0000256" key="1">
    <source>
        <dbReference type="SAM" id="MobiDB-lite"/>
    </source>
</evidence>
<dbReference type="EMBL" id="LT607751">
    <property type="protein sequence ID" value="SCG45129.1"/>
    <property type="molecule type" value="Genomic_DNA"/>
</dbReference>
<dbReference type="Proteomes" id="UP000198210">
    <property type="component" value="Chromosome I"/>
</dbReference>
<feature type="compositionally biased region" description="Basic and acidic residues" evidence="1">
    <location>
        <begin position="12"/>
        <end position="21"/>
    </location>
</feature>
<name>A0A1C5HGC6_9ACTN</name>
<feature type="region of interest" description="Disordered" evidence="1">
    <location>
        <begin position="1"/>
        <end position="22"/>
    </location>
</feature>
<dbReference type="InterPro" id="IPR029044">
    <property type="entry name" value="Nucleotide-diphossugar_trans"/>
</dbReference>
<gene>
    <name evidence="2" type="ORF">GA0074704_1692</name>
</gene>
<keyword evidence="3" id="KW-1185">Reference proteome</keyword>
<proteinExistence type="predicted"/>
<dbReference type="AlphaFoldDB" id="A0A1C5HGC6"/>
<dbReference type="SUPFAM" id="SSF53448">
    <property type="entry name" value="Nucleotide-diphospho-sugar transferases"/>
    <property type="match status" value="1"/>
</dbReference>
<sequence length="727" mass="78647">MAGSQSSNVDVDGGKKVETHRRPWLKPVKGAVDRKVLAGWEQAADRDSLHTRGARALSPTARQLTPGVTVVLAGAGDRFADTLDGIARQTVDTGLVEVVVVLTDGAGRAAVHDLGAARPALAVRVVTVAGAGLNRAFSLGVAAASRQYVTLVEAGDRLSPNYLEALLAGAGDGVVAAASVVADGEAVDSAADLAVGRLVSTALADRLFRTGVVDEVDGVFWLAAAVHGPAELTTAADAVYHRTAVPARPGTGDFRTEITERLATVVRLERLHADSGSAVGELVTQAVARQAERMGDYLAQHPDQHPEVVKELDRFPVFELPHGLVNRGMPRGLVVAYAFSPYADASAIVMAKRVRNMGGVADVVYNAMDRMRTKDQTVRRISGPFIADEAPVATPTYFSHWGSMEKFVEAGMAEIHKWEAEKGRYEWIYSRAHFAASHLLAAVYKLANPEVRWTAEFSDPLSKDMLDEERGTPVEDGPVLETLRNGAKALGLPIPESSNCFVWCEELTYVLADELIFTNPNQLEYMMSYCSDEKVAATARSKAVVSAHPTLPRDFYSMVDFDYPMSEGLIHLAYFGVFYATRGMDDVLAAVANAPEELRRKLRIHVFTTKPAELDRRAAELGIADCIQVGPYVRFLEFLNLTTKFDCLIVNDAFTADYQPLNPYLPSKWSDYKGSGTSVWGLTEAGSPLNGQKQLAYNSPVGDVEAAGKVLEQLVRDKLAERSSRSA</sequence>
<evidence type="ECO:0000313" key="3">
    <source>
        <dbReference type="Proteomes" id="UP000198210"/>
    </source>
</evidence>
<accession>A0A1C5HGC6</accession>